<sequence length="131" mass="14904">MTVKSLDVDTPLPLVIVVASIEGFPVTPATPITWQQETQCSECYFSMSGRMSLGYNDFILNYLYNDGLNPLRSRDFDHIEKTEASMMLCRVICAVTENGGQYQVETRQQNDRQARSSRSQSRKVNARNEEN</sequence>
<reference evidence="2" key="2">
    <citation type="submission" date="2022-06" db="UniProtKB">
        <authorList>
            <consortium name="EnsemblMetazoa"/>
        </authorList>
    </citation>
    <scope>IDENTIFICATION</scope>
    <source>
        <strain evidence="2">PS312</strain>
    </source>
</reference>
<evidence type="ECO:0000256" key="1">
    <source>
        <dbReference type="SAM" id="MobiDB-lite"/>
    </source>
</evidence>
<feature type="region of interest" description="Disordered" evidence="1">
    <location>
        <begin position="104"/>
        <end position="131"/>
    </location>
</feature>
<evidence type="ECO:0000313" key="2">
    <source>
        <dbReference type="EnsemblMetazoa" id="PPA10822.1"/>
    </source>
</evidence>
<gene>
    <name evidence="2" type="primary">WBGene00100376</name>
</gene>
<organism evidence="2 3">
    <name type="scientific">Pristionchus pacificus</name>
    <name type="common">Parasitic nematode worm</name>
    <dbReference type="NCBI Taxonomy" id="54126"/>
    <lineage>
        <taxon>Eukaryota</taxon>
        <taxon>Metazoa</taxon>
        <taxon>Ecdysozoa</taxon>
        <taxon>Nematoda</taxon>
        <taxon>Chromadorea</taxon>
        <taxon>Rhabditida</taxon>
        <taxon>Rhabditina</taxon>
        <taxon>Diplogasteromorpha</taxon>
        <taxon>Diplogasteroidea</taxon>
        <taxon>Neodiplogasteridae</taxon>
        <taxon>Pristionchus</taxon>
    </lineage>
</organism>
<dbReference type="Proteomes" id="UP000005239">
    <property type="component" value="Unassembled WGS sequence"/>
</dbReference>
<proteinExistence type="predicted"/>
<accession>A0A8R1YGW9</accession>
<protein>
    <submittedName>
        <fullName evidence="2">Uncharacterized protein</fullName>
    </submittedName>
</protein>
<reference evidence="3" key="1">
    <citation type="journal article" date="2008" name="Nat. Genet.">
        <title>The Pristionchus pacificus genome provides a unique perspective on nematode lifestyle and parasitism.</title>
        <authorList>
            <person name="Dieterich C."/>
            <person name="Clifton S.W."/>
            <person name="Schuster L.N."/>
            <person name="Chinwalla A."/>
            <person name="Delehaunty K."/>
            <person name="Dinkelacker I."/>
            <person name="Fulton L."/>
            <person name="Fulton R."/>
            <person name="Godfrey J."/>
            <person name="Minx P."/>
            <person name="Mitreva M."/>
            <person name="Roeseler W."/>
            <person name="Tian H."/>
            <person name="Witte H."/>
            <person name="Yang S.P."/>
            <person name="Wilson R.K."/>
            <person name="Sommer R.J."/>
        </authorList>
    </citation>
    <scope>NUCLEOTIDE SEQUENCE [LARGE SCALE GENOMIC DNA]</scope>
    <source>
        <strain evidence="3">PS312</strain>
    </source>
</reference>
<dbReference type="AlphaFoldDB" id="A0A2A6CJQ8"/>
<keyword evidence="3" id="KW-1185">Reference proteome</keyword>
<dbReference type="EnsemblMetazoa" id="PPA10822.1">
    <property type="protein sequence ID" value="PPA10822.1"/>
    <property type="gene ID" value="WBGene00100376"/>
</dbReference>
<evidence type="ECO:0000313" key="3">
    <source>
        <dbReference type="Proteomes" id="UP000005239"/>
    </source>
</evidence>
<name>A0A2A6CJQ8_PRIPA</name>
<accession>A0A2A6CJQ8</accession>